<feature type="domain" description="Thioredoxin" evidence="1">
    <location>
        <begin position="9"/>
        <end position="164"/>
    </location>
</feature>
<dbReference type="PROSITE" id="PS51352">
    <property type="entry name" value="THIOREDOXIN_2"/>
    <property type="match status" value="1"/>
</dbReference>
<dbReference type="InterPro" id="IPR000866">
    <property type="entry name" value="AhpC/TSA"/>
</dbReference>
<dbReference type="CDD" id="cd02969">
    <property type="entry name" value="PRX_like1"/>
    <property type="match status" value="1"/>
</dbReference>
<dbReference type="GO" id="GO:0016209">
    <property type="term" value="F:antioxidant activity"/>
    <property type="evidence" value="ECO:0007669"/>
    <property type="project" value="InterPro"/>
</dbReference>
<dbReference type="Pfam" id="PF00578">
    <property type="entry name" value="AhpC-TSA"/>
    <property type="match status" value="1"/>
</dbReference>
<dbReference type="EMBL" id="CADCTM010000222">
    <property type="protein sequence ID" value="CAA9241277.1"/>
    <property type="molecule type" value="Genomic_DNA"/>
</dbReference>
<proteinExistence type="predicted"/>
<dbReference type="InterPro" id="IPR013766">
    <property type="entry name" value="Thioredoxin_domain"/>
</dbReference>
<protein>
    <recommendedName>
        <fullName evidence="1">Thioredoxin domain-containing protein</fullName>
    </recommendedName>
</protein>
<dbReference type="GO" id="GO:0016491">
    <property type="term" value="F:oxidoreductase activity"/>
    <property type="evidence" value="ECO:0007669"/>
    <property type="project" value="InterPro"/>
</dbReference>
<dbReference type="InterPro" id="IPR036249">
    <property type="entry name" value="Thioredoxin-like_sf"/>
</dbReference>
<evidence type="ECO:0000313" key="2">
    <source>
        <dbReference type="EMBL" id="CAA9241277.1"/>
    </source>
</evidence>
<dbReference type="Gene3D" id="3.40.30.10">
    <property type="entry name" value="Glutaredoxin"/>
    <property type="match status" value="1"/>
</dbReference>
<dbReference type="PANTHER" id="PTHR43640:SF1">
    <property type="entry name" value="THIOREDOXIN-DEPENDENT PEROXIREDOXIN"/>
    <property type="match status" value="1"/>
</dbReference>
<reference evidence="2" key="1">
    <citation type="submission" date="2020-02" db="EMBL/GenBank/DDBJ databases">
        <authorList>
            <person name="Meier V. D."/>
        </authorList>
    </citation>
    <scope>NUCLEOTIDE SEQUENCE</scope>
    <source>
        <strain evidence="2">AVDCRST_MAG92</strain>
    </source>
</reference>
<dbReference type="InterPro" id="IPR047262">
    <property type="entry name" value="PRX-like1"/>
</dbReference>
<accession>A0A6J4I413</accession>
<dbReference type="AlphaFoldDB" id="A0A6J4I413"/>
<dbReference type="SUPFAM" id="SSF52833">
    <property type="entry name" value="Thioredoxin-like"/>
    <property type="match status" value="1"/>
</dbReference>
<evidence type="ECO:0000259" key="1">
    <source>
        <dbReference type="PROSITE" id="PS51352"/>
    </source>
</evidence>
<dbReference type="PANTHER" id="PTHR43640">
    <property type="entry name" value="OS07G0260300 PROTEIN"/>
    <property type="match status" value="1"/>
</dbReference>
<organism evidence="2">
    <name type="scientific">uncultured Coleofasciculus sp</name>
    <dbReference type="NCBI Taxonomy" id="1267456"/>
    <lineage>
        <taxon>Bacteria</taxon>
        <taxon>Bacillati</taxon>
        <taxon>Cyanobacteriota</taxon>
        <taxon>Cyanophyceae</taxon>
        <taxon>Coleofasciculales</taxon>
        <taxon>Coleofasciculaceae</taxon>
        <taxon>Coleofasciculus</taxon>
        <taxon>environmental samples</taxon>
    </lineage>
</organism>
<gene>
    <name evidence="2" type="ORF">AVDCRST_MAG92-1524</name>
</gene>
<name>A0A6J4I413_9CYAN</name>
<sequence length="184" mass="21008">MSLVEKTTTPIGSYAPDFELPGIDEQVHHLWRYLQRWRGIGVVFLCNDSPYVLSYIERLKQLQTQFEKQGFTLVGINANYANRYHEQSLKNMKDFALQSQLNFPYLWDATQDVAHSFGANKTPETFLVDQQGILRYHGAIDDNPENPKAVQVSYLEKAIASLLAGEEISLKSTEAIGSPLKWRQ</sequence>